<comment type="caution">
    <text evidence="6">The sequence shown here is derived from an EMBL/GenBank/DDBJ whole genome shotgun (WGS) entry which is preliminary data.</text>
</comment>
<name>A0A3E4QWR8_9ACTN</name>
<sequence>MALRESGEDYLEAILMLHRAHGVVRSVDIADQLGVTKASVSKAMSMLEERGYVEMAKRDVRLTEKGLARAEHVLEQHLFFRDLLSAAGVDPHVAAEEACHMEHCLSDDSFNKLRAYIEHVER</sequence>
<dbReference type="AlphaFoldDB" id="A0A3E4QWR8"/>
<dbReference type="GO" id="GO:0003677">
    <property type="term" value="F:DNA binding"/>
    <property type="evidence" value="ECO:0007669"/>
    <property type="project" value="UniProtKB-KW"/>
</dbReference>
<feature type="domain" description="HTH dtxR-type" evidence="5">
    <location>
        <begin position="3"/>
        <end position="63"/>
    </location>
</feature>
<dbReference type="InterPro" id="IPR001367">
    <property type="entry name" value="Fe_dep_repressor"/>
</dbReference>
<evidence type="ECO:0000259" key="5">
    <source>
        <dbReference type="PROSITE" id="PS50944"/>
    </source>
</evidence>
<dbReference type="RefSeq" id="WP_117678991.1">
    <property type="nucleotide sequence ID" value="NZ_CAJJKC010000003.1"/>
</dbReference>
<keyword evidence="4" id="KW-0804">Transcription</keyword>
<dbReference type="InterPro" id="IPR022687">
    <property type="entry name" value="HTH_DTXR"/>
</dbReference>
<dbReference type="SMART" id="SM00529">
    <property type="entry name" value="HTH_DTXR"/>
    <property type="match status" value="1"/>
</dbReference>
<dbReference type="InterPro" id="IPR036388">
    <property type="entry name" value="WH-like_DNA-bd_sf"/>
</dbReference>
<dbReference type="EMBL" id="QSRJ01000002">
    <property type="protein sequence ID" value="RGL11642.1"/>
    <property type="molecule type" value="Genomic_DNA"/>
</dbReference>
<dbReference type="Gene3D" id="1.10.60.10">
    <property type="entry name" value="Iron dependent repressor, metal binding and dimerisation domain"/>
    <property type="match status" value="1"/>
</dbReference>
<dbReference type="GO" id="GO:0003700">
    <property type="term" value="F:DNA-binding transcription factor activity"/>
    <property type="evidence" value="ECO:0007669"/>
    <property type="project" value="InterPro"/>
</dbReference>
<evidence type="ECO:0000256" key="1">
    <source>
        <dbReference type="ARBA" id="ARBA00007871"/>
    </source>
</evidence>
<dbReference type="Proteomes" id="UP000260943">
    <property type="component" value="Unassembled WGS sequence"/>
</dbReference>
<dbReference type="InterPro" id="IPR022689">
    <property type="entry name" value="Iron_dep_repressor"/>
</dbReference>
<dbReference type="InterPro" id="IPR036421">
    <property type="entry name" value="Fe_dep_repressor_sf"/>
</dbReference>
<dbReference type="GO" id="GO:0046983">
    <property type="term" value="F:protein dimerization activity"/>
    <property type="evidence" value="ECO:0007669"/>
    <property type="project" value="InterPro"/>
</dbReference>
<evidence type="ECO:0000313" key="7">
    <source>
        <dbReference type="Proteomes" id="UP000260943"/>
    </source>
</evidence>
<keyword evidence="2" id="KW-0805">Transcription regulation</keyword>
<dbReference type="GO" id="GO:0046914">
    <property type="term" value="F:transition metal ion binding"/>
    <property type="evidence" value="ECO:0007669"/>
    <property type="project" value="InterPro"/>
</dbReference>
<dbReference type="InterPro" id="IPR050536">
    <property type="entry name" value="DtxR_MntR_Metal-Reg"/>
</dbReference>
<keyword evidence="3" id="KW-0238">DNA-binding</keyword>
<dbReference type="Pfam" id="PF01325">
    <property type="entry name" value="Fe_dep_repress"/>
    <property type="match status" value="1"/>
</dbReference>
<dbReference type="PROSITE" id="PS50944">
    <property type="entry name" value="HTH_DTXR"/>
    <property type="match status" value="1"/>
</dbReference>
<reference evidence="6 7" key="1">
    <citation type="submission" date="2018-08" db="EMBL/GenBank/DDBJ databases">
        <title>A genome reference for cultivated species of the human gut microbiota.</title>
        <authorList>
            <person name="Zou Y."/>
            <person name="Xue W."/>
            <person name="Luo G."/>
        </authorList>
    </citation>
    <scope>NUCLEOTIDE SEQUENCE [LARGE SCALE GENOMIC DNA]</scope>
    <source>
        <strain evidence="6 7">TF08-14</strain>
    </source>
</reference>
<dbReference type="InterPro" id="IPR036390">
    <property type="entry name" value="WH_DNA-bd_sf"/>
</dbReference>
<organism evidence="6 7">
    <name type="scientific">Collinsella tanakaei</name>
    <dbReference type="NCBI Taxonomy" id="626935"/>
    <lineage>
        <taxon>Bacteria</taxon>
        <taxon>Bacillati</taxon>
        <taxon>Actinomycetota</taxon>
        <taxon>Coriobacteriia</taxon>
        <taxon>Coriobacteriales</taxon>
        <taxon>Coriobacteriaceae</taxon>
        <taxon>Collinsella</taxon>
    </lineage>
</organism>
<evidence type="ECO:0000313" key="6">
    <source>
        <dbReference type="EMBL" id="RGL11642.1"/>
    </source>
</evidence>
<dbReference type="PANTHER" id="PTHR33238">
    <property type="entry name" value="IRON (METAL) DEPENDENT REPRESSOR, DTXR FAMILY"/>
    <property type="match status" value="1"/>
</dbReference>
<protein>
    <submittedName>
        <fullName evidence="6">Metal-dependent transcriptional regulator</fullName>
    </submittedName>
</protein>
<dbReference type="SUPFAM" id="SSF46785">
    <property type="entry name" value="Winged helix' DNA-binding domain"/>
    <property type="match status" value="1"/>
</dbReference>
<dbReference type="PANTHER" id="PTHR33238:SF7">
    <property type="entry name" value="IRON-DEPENDENT TRANSCRIPTIONAL REGULATOR"/>
    <property type="match status" value="1"/>
</dbReference>
<dbReference type="Pfam" id="PF02742">
    <property type="entry name" value="Fe_dep_repr_C"/>
    <property type="match status" value="1"/>
</dbReference>
<dbReference type="Gene3D" id="1.10.10.10">
    <property type="entry name" value="Winged helix-like DNA-binding domain superfamily/Winged helix DNA-binding domain"/>
    <property type="match status" value="1"/>
</dbReference>
<comment type="similarity">
    <text evidence="1">Belongs to the DtxR/MntR family.</text>
</comment>
<gene>
    <name evidence="6" type="ORF">DXC81_02325</name>
</gene>
<evidence type="ECO:0000256" key="4">
    <source>
        <dbReference type="ARBA" id="ARBA00023163"/>
    </source>
</evidence>
<evidence type="ECO:0000256" key="3">
    <source>
        <dbReference type="ARBA" id="ARBA00023125"/>
    </source>
</evidence>
<accession>A0A3E4QWR8</accession>
<dbReference type="SUPFAM" id="SSF47979">
    <property type="entry name" value="Iron-dependent repressor protein, dimerization domain"/>
    <property type="match status" value="1"/>
</dbReference>
<evidence type="ECO:0000256" key="2">
    <source>
        <dbReference type="ARBA" id="ARBA00023015"/>
    </source>
</evidence>
<proteinExistence type="inferred from homology"/>